<protein>
    <recommendedName>
        <fullName evidence="8">WRKY domain-containing protein</fullName>
    </recommendedName>
</protein>
<organism evidence="9 10">
    <name type="scientific">Turnera subulata</name>
    <dbReference type="NCBI Taxonomy" id="218843"/>
    <lineage>
        <taxon>Eukaryota</taxon>
        <taxon>Viridiplantae</taxon>
        <taxon>Streptophyta</taxon>
        <taxon>Embryophyta</taxon>
        <taxon>Tracheophyta</taxon>
        <taxon>Spermatophyta</taxon>
        <taxon>Magnoliopsida</taxon>
        <taxon>eudicotyledons</taxon>
        <taxon>Gunneridae</taxon>
        <taxon>Pentapetalae</taxon>
        <taxon>rosids</taxon>
        <taxon>fabids</taxon>
        <taxon>Malpighiales</taxon>
        <taxon>Passifloraceae</taxon>
        <taxon>Turnera</taxon>
    </lineage>
</organism>
<reference evidence="9" key="2">
    <citation type="journal article" date="2023" name="Plants (Basel)">
        <title>Annotation of the Turnera subulata (Passifloraceae) Draft Genome Reveals the S-Locus Evolved after the Divergence of Turneroideae from Passifloroideae in a Stepwise Manner.</title>
        <authorList>
            <person name="Henning P.M."/>
            <person name="Roalson E.H."/>
            <person name="Mir W."/>
            <person name="McCubbin A.G."/>
            <person name="Shore J.S."/>
        </authorList>
    </citation>
    <scope>NUCLEOTIDE SEQUENCE</scope>
    <source>
        <strain evidence="9">F60SS</strain>
    </source>
</reference>
<evidence type="ECO:0000313" key="10">
    <source>
        <dbReference type="Proteomes" id="UP001141552"/>
    </source>
</evidence>
<feature type="compositionally biased region" description="Polar residues" evidence="7">
    <location>
        <begin position="289"/>
        <end position="311"/>
    </location>
</feature>
<dbReference type="AlphaFoldDB" id="A0A9Q0F2H5"/>
<name>A0A9Q0F2H5_9ROSI</name>
<keyword evidence="3" id="KW-0238">DNA-binding</keyword>
<feature type="compositionally biased region" description="Polar residues" evidence="7">
    <location>
        <begin position="264"/>
        <end position="273"/>
    </location>
</feature>
<dbReference type="PROSITE" id="PS50811">
    <property type="entry name" value="WRKY"/>
    <property type="match status" value="1"/>
</dbReference>
<dbReference type="FunFam" id="2.20.25.80:FF:000007">
    <property type="entry name" value="WRKY transcription factor 22"/>
    <property type="match status" value="1"/>
</dbReference>
<comment type="caution">
    <text evidence="9">The sequence shown here is derived from an EMBL/GenBank/DDBJ whole genome shotgun (WGS) entry which is preliminary data.</text>
</comment>
<keyword evidence="10" id="KW-1185">Reference proteome</keyword>
<evidence type="ECO:0000256" key="4">
    <source>
        <dbReference type="ARBA" id="ARBA00023163"/>
    </source>
</evidence>
<feature type="compositionally biased region" description="Low complexity" evidence="7">
    <location>
        <begin position="113"/>
        <end position="126"/>
    </location>
</feature>
<feature type="region of interest" description="Disordered" evidence="7">
    <location>
        <begin position="113"/>
        <end position="161"/>
    </location>
</feature>
<feature type="compositionally biased region" description="Low complexity" evidence="7">
    <location>
        <begin position="142"/>
        <end position="159"/>
    </location>
</feature>
<dbReference type="Proteomes" id="UP001141552">
    <property type="component" value="Unassembled WGS sequence"/>
</dbReference>
<dbReference type="PANTHER" id="PTHR32096:SF80">
    <property type="entry name" value="WRKY TRANSCRIPTION FACTOR 27-RELATED"/>
    <property type="match status" value="1"/>
</dbReference>
<evidence type="ECO:0000256" key="6">
    <source>
        <dbReference type="ARBA" id="ARBA00060761"/>
    </source>
</evidence>
<evidence type="ECO:0000313" key="9">
    <source>
        <dbReference type="EMBL" id="KAJ4823714.1"/>
    </source>
</evidence>
<keyword evidence="2" id="KW-0805">Transcription regulation</keyword>
<comment type="similarity">
    <text evidence="6">Belongs to the WRKY group II-e family.</text>
</comment>
<evidence type="ECO:0000256" key="2">
    <source>
        <dbReference type="ARBA" id="ARBA00023015"/>
    </source>
</evidence>
<comment type="subcellular location">
    <subcellularLocation>
        <location evidence="1">Nucleus</location>
    </subcellularLocation>
</comment>
<dbReference type="GO" id="GO:0005634">
    <property type="term" value="C:nucleus"/>
    <property type="evidence" value="ECO:0007669"/>
    <property type="project" value="UniProtKB-SubCell"/>
</dbReference>
<evidence type="ECO:0000256" key="5">
    <source>
        <dbReference type="ARBA" id="ARBA00023242"/>
    </source>
</evidence>
<dbReference type="InterPro" id="IPR003657">
    <property type="entry name" value="WRKY_dom"/>
</dbReference>
<feature type="compositionally biased region" description="Basic and acidic residues" evidence="7">
    <location>
        <begin position="312"/>
        <end position="337"/>
    </location>
</feature>
<dbReference type="Pfam" id="PF03106">
    <property type="entry name" value="WRKY"/>
    <property type="match status" value="1"/>
</dbReference>
<dbReference type="InterPro" id="IPR044810">
    <property type="entry name" value="WRKY_plant"/>
</dbReference>
<keyword evidence="4" id="KW-0804">Transcription</keyword>
<dbReference type="GO" id="GO:0003700">
    <property type="term" value="F:DNA-binding transcription factor activity"/>
    <property type="evidence" value="ECO:0007669"/>
    <property type="project" value="InterPro"/>
</dbReference>
<dbReference type="GO" id="GO:0000976">
    <property type="term" value="F:transcription cis-regulatory region binding"/>
    <property type="evidence" value="ECO:0007669"/>
    <property type="project" value="TreeGrafter"/>
</dbReference>
<keyword evidence="5" id="KW-0539">Nucleus</keyword>
<evidence type="ECO:0000256" key="3">
    <source>
        <dbReference type="ARBA" id="ARBA00023125"/>
    </source>
</evidence>
<dbReference type="OrthoDB" id="662136at2759"/>
<dbReference type="EMBL" id="JAKUCV010007375">
    <property type="protein sequence ID" value="KAJ4823714.1"/>
    <property type="molecule type" value="Genomic_DNA"/>
</dbReference>
<dbReference type="SUPFAM" id="SSF118290">
    <property type="entry name" value="WRKY DNA-binding domain"/>
    <property type="match status" value="1"/>
</dbReference>
<evidence type="ECO:0000256" key="7">
    <source>
        <dbReference type="SAM" id="MobiDB-lite"/>
    </source>
</evidence>
<dbReference type="PANTHER" id="PTHR32096">
    <property type="entry name" value="WRKY TRANSCRIPTION FACTOR 30-RELATED-RELATED"/>
    <property type="match status" value="1"/>
</dbReference>
<evidence type="ECO:0000256" key="1">
    <source>
        <dbReference type="ARBA" id="ARBA00004123"/>
    </source>
</evidence>
<dbReference type="InterPro" id="IPR036576">
    <property type="entry name" value="WRKY_dom_sf"/>
</dbReference>
<dbReference type="Gene3D" id="2.20.25.80">
    <property type="entry name" value="WRKY domain"/>
    <property type="match status" value="1"/>
</dbReference>
<accession>A0A9Q0F2H5</accession>
<proteinExistence type="inferred from homology"/>
<evidence type="ECO:0000259" key="8">
    <source>
        <dbReference type="PROSITE" id="PS50811"/>
    </source>
</evidence>
<sequence>MAEDWDLYAIVRSCCTSATTTSAATSNTNTETNHPATNPLDFLATLTFDDEDNHPFSFPDPEQSRNTTATAGLQELQDSYRPFLPSATTSTGQGNILPSFSVSDFRVLSSQNQPQLVQQQRQQQQQPFTNVPISPRLMNKSQQRTDQPQQNQRPQLHQLGTNGTASVISLHPMQSPSPRSRKKKSNQKRLIMHITAENLSNDVWAWRKYGQKPIKGSPYPRNYYRCSSSKGCSARKQVEKSNTDPNMYIVSYTGDHTHPRPTHRNSLAGSTRTKFPAVEKTPDKEPEASTLSVNEKGTSLSPRTPLSATSMDHQEAPADHDHRKIKTENMEEGHAIAESDCDDCDEDDDDDDDDNDGNILIPNMALSEDIIKELQELC</sequence>
<gene>
    <name evidence="9" type="ORF">Tsubulata_032132</name>
</gene>
<reference evidence="9" key="1">
    <citation type="submission" date="2022-02" db="EMBL/GenBank/DDBJ databases">
        <authorList>
            <person name="Henning P.M."/>
            <person name="McCubbin A.G."/>
            <person name="Shore J.S."/>
        </authorList>
    </citation>
    <scope>NUCLEOTIDE SEQUENCE</scope>
    <source>
        <strain evidence="9">F60SS</strain>
        <tissue evidence="9">Leaves</tissue>
    </source>
</reference>
<feature type="region of interest" description="Disordered" evidence="7">
    <location>
        <begin position="168"/>
        <end position="187"/>
    </location>
</feature>
<feature type="region of interest" description="Disordered" evidence="7">
    <location>
        <begin position="253"/>
        <end position="360"/>
    </location>
</feature>
<feature type="domain" description="WRKY" evidence="8">
    <location>
        <begin position="195"/>
        <end position="261"/>
    </location>
</feature>
<feature type="compositionally biased region" description="Acidic residues" evidence="7">
    <location>
        <begin position="339"/>
        <end position="356"/>
    </location>
</feature>
<dbReference type="SMART" id="SM00774">
    <property type="entry name" value="WRKY"/>
    <property type="match status" value="1"/>
</dbReference>